<dbReference type="Proteomes" id="UP001604336">
    <property type="component" value="Unassembled WGS sequence"/>
</dbReference>
<organism evidence="3 4">
    <name type="scientific">Abeliophyllum distichum</name>
    <dbReference type="NCBI Taxonomy" id="126358"/>
    <lineage>
        <taxon>Eukaryota</taxon>
        <taxon>Viridiplantae</taxon>
        <taxon>Streptophyta</taxon>
        <taxon>Embryophyta</taxon>
        <taxon>Tracheophyta</taxon>
        <taxon>Spermatophyta</taxon>
        <taxon>Magnoliopsida</taxon>
        <taxon>eudicotyledons</taxon>
        <taxon>Gunneridae</taxon>
        <taxon>Pentapetalae</taxon>
        <taxon>asterids</taxon>
        <taxon>lamiids</taxon>
        <taxon>Lamiales</taxon>
        <taxon>Oleaceae</taxon>
        <taxon>Forsythieae</taxon>
        <taxon>Abeliophyllum</taxon>
    </lineage>
</organism>
<evidence type="ECO:0000256" key="1">
    <source>
        <dbReference type="SAM" id="MobiDB-lite"/>
    </source>
</evidence>
<sequence>MGSSIAPSLPSHSRYSERSEAYTERRNDPKPVHTRPEDEKEMLECYEDDDDENLPLTNYMKAMEVPANFRMPLMDKYNERGDPTDHINIYKTMLQGQSPAVKCQNFHTTLISDAKRWYNKLKPGSIKSWPQLKREFVNAFIGNRTIVA</sequence>
<feature type="compositionally biased region" description="Basic and acidic residues" evidence="1">
    <location>
        <begin position="14"/>
        <end position="38"/>
    </location>
</feature>
<feature type="compositionally biased region" description="Polar residues" evidence="1">
    <location>
        <begin position="1"/>
        <end position="13"/>
    </location>
</feature>
<evidence type="ECO:0000313" key="3">
    <source>
        <dbReference type="EMBL" id="KAL2475604.1"/>
    </source>
</evidence>
<dbReference type="EMBL" id="JBFOLK010000011">
    <property type="protein sequence ID" value="KAL2475604.1"/>
    <property type="molecule type" value="Genomic_DNA"/>
</dbReference>
<evidence type="ECO:0000259" key="2">
    <source>
        <dbReference type="Pfam" id="PF03732"/>
    </source>
</evidence>
<reference evidence="4" key="1">
    <citation type="submission" date="2024-07" db="EMBL/GenBank/DDBJ databases">
        <title>Two chromosome-level genome assemblies of Korean endemic species Abeliophyllum distichum and Forsythia ovata (Oleaceae).</title>
        <authorList>
            <person name="Jang H."/>
        </authorList>
    </citation>
    <scope>NUCLEOTIDE SEQUENCE [LARGE SCALE GENOMIC DNA]</scope>
</reference>
<feature type="region of interest" description="Disordered" evidence="1">
    <location>
        <begin position="1"/>
        <end position="41"/>
    </location>
</feature>
<comment type="caution">
    <text evidence="3">The sequence shown here is derived from an EMBL/GenBank/DDBJ whole genome shotgun (WGS) entry which is preliminary data.</text>
</comment>
<dbReference type="InterPro" id="IPR005162">
    <property type="entry name" value="Retrotrans_gag_dom"/>
</dbReference>
<name>A0ABD1QI69_9LAMI</name>
<proteinExistence type="predicted"/>
<dbReference type="PANTHER" id="PTHR33223:SF10">
    <property type="entry name" value="AMINOTRANSFERASE-LIKE PLANT MOBILE DOMAIN-CONTAINING PROTEIN"/>
    <property type="match status" value="1"/>
</dbReference>
<keyword evidence="4" id="KW-1185">Reference proteome</keyword>
<evidence type="ECO:0000313" key="4">
    <source>
        <dbReference type="Proteomes" id="UP001604336"/>
    </source>
</evidence>
<gene>
    <name evidence="3" type="ORF">Adt_36340</name>
</gene>
<accession>A0ABD1QI69</accession>
<dbReference type="AlphaFoldDB" id="A0ABD1QI69"/>
<dbReference type="PANTHER" id="PTHR33223">
    <property type="entry name" value="CCHC-TYPE DOMAIN-CONTAINING PROTEIN"/>
    <property type="match status" value="1"/>
</dbReference>
<feature type="domain" description="Retrotransposon gag" evidence="2">
    <location>
        <begin position="106"/>
        <end position="143"/>
    </location>
</feature>
<dbReference type="Pfam" id="PF03732">
    <property type="entry name" value="Retrotrans_gag"/>
    <property type="match status" value="1"/>
</dbReference>
<protein>
    <submittedName>
        <fullName evidence="3">Retrotrans gag domain-containing protein</fullName>
    </submittedName>
</protein>